<keyword evidence="4 10" id="KW-0547">Nucleotide-binding</keyword>
<evidence type="ECO:0000256" key="2">
    <source>
        <dbReference type="ARBA" id="ARBA00011738"/>
    </source>
</evidence>
<dbReference type="OrthoDB" id="9807456at2"/>
<evidence type="ECO:0000256" key="9">
    <source>
        <dbReference type="ARBA" id="ARBA00052017"/>
    </source>
</evidence>
<evidence type="ECO:0000256" key="11">
    <source>
        <dbReference type="RuleBase" id="RU003781"/>
    </source>
</evidence>
<dbReference type="PANTHER" id="PTHR11067:SF9">
    <property type="entry name" value="INOSINE TRIPHOSPHATE PYROPHOSPHATASE"/>
    <property type="match status" value="1"/>
</dbReference>
<evidence type="ECO:0000313" key="12">
    <source>
        <dbReference type="EMBL" id="TFW72211.1"/>
    </source>
</evidence>
<keyword evidence="3 10" id="KW-0479">Metal-binding</keyword>
<comment type="catalytic activity">
    <reaction evidence="9 10">
        <text>XTP + H2O = XMP + diphosphate + H(+)</text>
        <dbReference type="Rhea" id="RHEA:28610"/>
        <dbReference type="ChEBI" id="CHEBI:15377"/>
        <dbReference type="ChEBI" id="CHEBI:15378"/>
        <dbReference type="ChEBI" id="CHEBI:33019"/>
        <dbReference type="ChEBI" id="CHEBI:57464"/>
        <dbReference type="ChEBI" id="CHEBI:61314"/>
        <dbReference type="EC" id="3.6.1.66"/>
    </reaction>
</comment>
<feature type="binding site" evidence="10">
    <location>
        <position position="73"/>
    </location>
    <ligand>
        <name>Mg(2+)</name>
        <dbReference type="ChEBI" id="CHEBI:18420"/>
    </ligand>
</feature>
<evidence type="ECO:0000256" key="5">
    <source>
        <dbReference type="ARBA" id="ARBA00022801"/>
    </source>
</evidence>
<dbReference type="GO" id="GO:0036220">
    <property type="term" value="F:ITP diphosphatase activity"/>
    <property type="evidence" value="ECO:0007669"/>
    <property type="project" value="UniProtKB-UniRule"/>
</dbReference>
<dbReference type="Pfam" id="PF01725">
    <property type="entry name" value="Ham1p_like"/>
    <property type="match status" value="1"/>
</dbReference>
<dbReference type="GO" id="GO:0000166">
    <property type="term" value="F:nucleotide binding"/>
    <property type="evidence" value="ECO:0007669"/>
    <property type="project" value="UniProtKB-KW"/>
</dbReference>
<evidence type="ECO:0000256" key="10">
    <source>
        <dbReference type="HAMAP-Rule" id="MF_01405"/>
    </source>
</evidence>
<feature type="binding site" evidence="10">
    <location>
        <position position="184"/>
    </location>
    <ligand>
        <name>substrate</name>
    </ligand>
</feature>
<comment type="similarity">
    <text evidence="1 10 11">Belongs to the HAM1 NTPase family.</text>
</comment>
<sequence>MALPFNQLVIATGNKGKLREIQHLLSPLAIAITPQSALNVPECEEPYCTFIENALAKARHASKHTGLPALADDSGLCVDALLGAPGVRSARYAEAAPASSLSQDARNNQKLLNALQGETNRHAHFYCVMVLVRHEHDPEPIIAEGQWIGEILHELRGTDGFGYDPLFLDAKTDKTVAELPLDIKSRISHRGHAMVKLLQKLERLSHD</sequence>
<organism evidence="12 13">
    <name type="scientific">Methylotenera oryzisoli</name>
    <dbReference type="NCBI Taxonomy" id="2080758"/>
    <lineage>
        <taxon>Bacteria</taxon>
        <taxon>Pseudomonadati</taxon>
        <taxon>Pseudomonadota</taxon>
        <taxon>Betaproteobacteria</taxon>
        <taxon>Nitrosomonadales</taxon>
        <taxon>Methylophilaceae</taxon>
        <taxon>Methylotenera</taxon>
    </lineage>
</organism>
<dbReference type="HAMAP" id="MF_01405">
    <property type="entry name" value="Non_canon_purine_NTPase"/>
    <property type="match status" value="1"/>
</dbReference>
<feature type="binding site" evidence="10">
    <location>
        <begin position="161"/>
        <end position="164"/>
    </location>
    <ligand>
        <name>substrate</name>
    </ligand>
</feature>
<evidence type="ECO:0000256" key="6">
    <source>
        <dbReference type="ARBA" id="ARBA00022842"/>
    </source>
</evidence>
<feature type="binding site" evidence="10">
    <location>
        <begin position="189"/>
        <end position="190"/>
    </location>
    <ligand>
        <name>substrate</name>
    </ligand>
</feature>
<evidence type="ECO:0000256" key="8">
    <source>
        <dbReference type="ARBA" id="ARBA00051875"/>
    </source>
</evidence>
<dbReference type="GO" id="GO:0005829">
    <property type="term" value="C:cytosol"/>
    <property type="evidence" value="ECO:0007669"/>
    <property type="project" value="TreeGrafter"/>
</dbReference>
<accession>A0A4Y9VU15</accession>
<keyword evidence="7 10" id="KW-0546">Nucleotide metabolism</keyword>
<feature type="active site" description="Proton acceptor" evidence="10">
    <location>
        <position position="73"/>
    </location>
</feature>
<evidence type="ECO:0000256" key="4">
    <source>
        <dbReference type="ARBA" id="ARBA00022741"/>
    </source>
</evidence>
<evidence type="ECO:0000256" key="3">
    <source>
        <dbReference type="ARBA" id="ARBA00022723"/>
    </source>
</evidence>
<dbReference type="EMBL" id="PQVH01000006">
    <property type="protein sequence ID" value="TFW72211.1"/>
    <property type="molecule type" value="Genomic_DNA"/>
</dbReference>
<feature type="binding site" evidence="10">
    <location>
        <position position="74"/>
    </location>
    <ligand>
        <name>substrate</name>
    </ligand>
</feature>
<dbReference type="CDD" id="cd00515">
    <property type="entry name" value="HAM1"/>
    <property type="match status" value="1"/>
</dbReference>
<dbReference type="GO" id="GO:0036222">
    <property type="term" value="F:XTP diphosphatase activity"/>
    <property type="evidence" value="ECO:0007669"/>
    <property type="project" value="UniProtKB-UniRule"/>
</dbReference>
<keyword evidence="13" id="KW-1185">Reference proteome</keyword>
<dbReference type="Gene3D" id="3.90.950.10">
    <property type="match status" value="1"/>
</dbReference>
<comment type="function">
    <text evidence="10">Pyrophosphatase that catalyzes the hydrolysis of nucleoside triphosphates to their monophosphate derivatives, with a high preference for the non-canonical purine nucleotides XTP (xanthosine triphosphate), dITP (deoxyinosine triphosphate) and ITP. Seems to function as a house-cleaning enzyme that removes non-canonical purine nucleotides from the nucleotide pool, thus preventing their incorporation into DNA/RNA and avoiding chromosomal lesions.</text>
</comment>
<gene>
    <name evidence="12" type="primary">rdgB</name>
    <name evidence="12" type="ORF">C3Y98_03635</name>
</gene>
<evidence type="ECO:0000256" key="1">
    <source>
        <dbReference type="ARBA" id="ARBA00008023"/>
    </source>
</evidence>
<dbReference type="InterPro" id="IPR029001">
    <property type="entry name" value="ITPase-like_fam"/>
</dbReference>
<dbReference type="Proteomes" id="UP000297706">
    <property type="component" value="Unassembled WGS sequence"/>
</dbReference>
<feature type="binding site" evidence="10">
    <location>
        <begin position="12"/>
        <end position="17"/>
    </location>
    <ligand>
        <name>substrate</name>
    </ligand>
</feature>
<dbReference type="FunFam" id="3.90.950.10:FF:000001">
    <property type="entry name" value="dITP/XTP pyrophosphatase"/>
    <property type="match status" value="1"/>
</dbReference>
<dbReference type="EC" id="3.6.1.66" evidence="10"/>
<dbReference type="GO" id="GO:0035870">
    <property type="term" value="F:dITP diphosphatase activity"/>
    <property type="evidence" value="ECO:0007669"/>
    <property type="project" value="UniProtKB-UniRule"/>
</dbReference>
<dbReference type="GO" id="GO:0017111">
    <property type="term" value="F:ribonucleoside triphosphate phosphatase activity"/>
    <property type="evidence" value="ECO:0007669"/>
    <property type="project" value="InterPro"/>
</dbReference>
<dbReference type="SUPFAM" id="SSF52972">
    <property type="entry name" value="ITPase-like"/>
    <property type="match status" value="1"/>
</dbReference>
<reference evidence="12 13" key="1">
    <citation type="submission" date="2018-02" db="EMBL/GenBank/DDBJ databases">
        <title>A novel lanthanide dependent methylotroph, Methylotenera sp. La3113.</title>
        <authorList>
            <person name="Lv H."/>
            <person name="Tani A."/>
        </authorList>
    </citation>
    <scope>NUCLEOTIDE SEQUENCE [LARGE SCALE GENOMIC DNA]</scope>
    <source>
        <strain evidence="12 13">La3113</strain>
    </source>
</reference>
<evidence type="ECO:0000313" key="13">
    <source>
        <dbReference type="Proteomes" id="UP000297706"/>
    </source>
</evidence>
<evidence type="ECO:0000256" key="7">
    <source>
        <dbReference type="ARBA" id="ARBA00023080"/>
    </source>
</evidence>
<comment type="cofactor">
    <cofactor evidence="10">
        <name>Mg(2+)</name>
        <dbReference type="ChEBI" id="CHEBI:18420"/>
    </cofactor>
    <text evidence="10">Binds 1 Mg(2+) ion per subunit.</text>
</comment>
<dbReference type="GO" id="GO:0009146">
    <property type="term" value="P:purine nucleoside triphosphate catabolic process"/>
    <property type="evidence" value="ECO:0007669"/>
    <property type="project" value="UniProtKB-UniRule"/>
</dbReference>
<dbReference type="InterPro" id="IPR002637">
    <property type="entry name" value="RdgB/HAM1"/>
</dbReference>
<dbReference type="RefSeq" id="WP_135276754.1">
    <property type="nucleotide sequence ID" value="NZ_PQVH01000006.1"/>
</dbReference>
<protein>
    <recommendedName>
        <fullName evidence="10">dITP/XTP pyrophosphatase</fullName>
        <ecNumber evidence="10">3.6.1.66</ecNumber>
    </recommendedName>
    <alternativeName>
        <fullName evidence="10">Non-canonical purine NTP pyrophosphatase</fullName>
    </alternativeName>
    <alternativeName>
        <fullName evidence="10">Non-standard purine NTP pyrophosphatase</fullName>
    </alternativeName>
    <alternativeName>
        <fullName evidence="10">Nucleoside-triphosphate diphosphatase</fullName>
    </alternativeName>
    <alternativeName>
        <fullName evidence="10">Nucleoside-triphosphate pyrophosphatase</fullName>
        <shortName evidence="10">NTPase</shortName>
    </alternativeName>
</protein>
<dbReference type="NCBIfam" id="TIGR00042">
    <property type="entry name" value="RdgB/HAM1 family non-canonical purine NTP pyrophosphatase"/>
    <property type="match status" value="1"/>
</dbReference>
<dbReference type="PANTHER" id="PTHR11067">
    <property type="entry name" value="INOSINE TRIPHOSPHATE PYROPHOSPHATASE/HAM1 PROTEIN"/>
    <property type="match status" value="1"/>
</dbReference>
<dbReference type="AlphaFoldDB" id="A0A4Y9VU15"/>
<dbReference type="GO" id="GO:0046872">
    <property type="term" value="F:metal ion binding"/>
    <property type="evidence" value="ECO:0007669"/>
    <property type="project" value="UniProtKB-KW"/>
</dbReference>
<dbReference type="InterPro" id="IPR020922">
    <property type="entry name" value="dITP/XTP_pyrophosphatase"/>
</dbReference>
<comment type="catalytic activity">
    <reaction evidence="8 10">
        <text>dITP + H2O = dIMP + diphosphate + H(+)</text>
        <dbReference type="Rhea" id="RHEA:28342"/>
        <dbReference type="ChEBI" id="CHEBI:15377"/>
        <dbReference type="ChEBI" id="CHEBI:15378"/>
        <dbReference type="ChEBI" id="CHEBI:33019"/>
        <dbReference type="ChEBI" id="CHEBI:61194"/>
        <dbReference type="ChEBI" id="CHEBI:61382"/>
        <dbReference type="EC" id="3.6.1.66"/>
    </reaction>
</comment>
<proteinExistence type="inferred from homology"/>
<feature type="binding site" evidence="10">
    <location>
        <position position="44"/>
    </location>
    <ligand>
        <name>Mg(2+)</name>
        <dbReference type="ChEBI" id="CHEBI:18420"/>
    </ligand>
</feature>
<keyword evidence="5 10" id="KW-0378">Hydrolase</keyword>
<name>A0A4Y9VU15_9PROT</name>
<comment type="catalytic activity">
    <reaction evidence="10">
        <text>ITP + H2O = IMP + diphosphate + H(+)</text>
        <dbReference type="Rhea" id="RHEA:29399"/>
        <dbReference type="ChEBI" id="CHEBI:15377"/>
        <dbReference type="ChEBI" id="CHEBI:15378"/>
        <dbReference type="ChEBI" id="CHEBI:33019"/>
        <dbReference type="ChEBI" id="CHEBI:58053"/>
        <dbReference type="ChEBI" id="CHEBI:61402"/>
        <dbReference type="EC" id="3.6.1.66"/>
    </reaction>
</comment>
<comment type="caution">
    <text evidence="12">The sequence shown here is derived from an EMBL/GenBank/DDBJ whole genome shotgun (WGS) entry which is preliminary data.</text>
</comment>
<dbReference type="GO" id="GO:0009117">
    <property type="term" value="P:nucleotide metabolic process"/>
    <property type="evidence" value="ECO:0007669"/>
    <property type="project" value="UniProtKB-KW"/>
</dbReference>
<keyword evidence="6 10" id="KW-0460">Magnesium</keyword>
<comment type="subunit">
    <text evidence="2 10">Homodimer.</text>
</comment>